<keyword evidence="3 5" id="KW-0456">Lyase</keyword>
<dbReference type="PANTHER" id="PTHR43699">
    <property type="entry name" value="3-DEHYDROQUINATE DEHYDRATASE"/>
    <property type="match status" value="1"/>
</dbReference>
<dbReference type="RefSeq" id="WP_156355138.1">
    <property type="nucleotide sequence ID" value="NZ_CACRST010000025.1"/>
</dbReference>
<comment type="pathway">
    <text evidence="5">Metabolic intermediate biosynthesis; chorismate biosynthesis; chorismate from D-erythrose 4-phosphate and phosphoenolpyruvate: step 3/7.</text>
</comment>
<dbReference type="PANTHER" id="PTHR43699:SF1">
    <property type="entry name" value="3-DEHYDROQUINATE DEHYDRATASE"/>
    <property type="match status" value="1"/>
</dbReference>
<evidence type="ECO:0000256" key="4">
    <source>
        <dbReference type="ARBA" id="ARBA00023270"/>
    </source>
</evidence>
<dbReference type="Pfam" id="PF01487">
    <property type="entry name" value="DHquinase_I"/>
    <property type="match status" value="1"/>
</dbReference>
<evidence type="ECO:0000256" key="2">
    <source>
        <dbReference type="ARBA" id="ARBA00023141"/>
    </source>
</evidence>
<feature type="binding site" evidence="5">
    <location>
        <position position="232"/>
    </location>
    <ligand>
        <name>3-dehydroquinate</name>
        <dbReference type="ChEBI" id="CHEBI:32364"/>
    </ligand>
</feature>
<evidence type="ECO:0000256" key="1">
    <source>
        <dbReference type="ARBA" id="ARBA00001864"/>
    </source>
</evidence>
<dbReference type="InterPro" id="IPR013785">
    <property type="entry name" value="Aldolase_TIM"/>
</dbReference>
<dbReference type="InterPro" id="IPR001381">
    <property type="entry name" value="DHquinase_I"/>
</dbReference>
<name>A0A6N2VBB8_9FIRM</name>
<reference evidence="6" key="1">
    <citation type="submission" date="2019-11" db="EMBL/GenBank/DDBJ databases">
        <authorList>
            <person name="Feng L."/>
        </authorList>
    </citation>
    <scope>NUCLEOTIDE SEQUENCE</scope>
    <source>
        <strain evidence="6">BgluceraseaLFYP119</strain>
    </source>
</reference>
<dbReference type="AlphaFoldDB" id="A0A6N2VBB8"/>
<feature type="binding site" evidence="5">
    <location>
        <position position="236"/>
    </location>
    <ligand>
        <name>3-dehydroquinate</name>
        <dbReference type="ChEBI" id="CHEBI:32364"/>
    </ligand>
</feature>
<gene>
    <name evidence="5 6" type="primary">aroD</name>
    <name evidence="6" type="ORF">BGLFYP119_02606</name>
</gene>
<dbReference type="HAMAP" id="MF_00214">
    <property type="entry name" value="AroD"/>
    <property type="match status" value="1"/>
</dbReference>
<dbReference type="EMBL" id="CACRST010000025">
    <property type="protein sequence ID" value="VYT27905.1"/>
    <property type="molecule type" value="Genomic_DNA"/>
</dbReference>
<keyword evidence="5" id="KW-0028">Amino-acid biosynthesis</keyword>
<evidence type="ECO:0000256" key="3">
    <source>
        <dbReference type="ARBA" id="ARBA00023239"/>
    </source>
</evidence>
<keyword evidence="4 5" id="KW-0704">Schiff base</keyword>
<dbReference type="InterPro" id="IPR050146">
    <property type="entry name" value="Type-I_3-dehydroquinase"/>
</dbReference>
<comment type="similarity">
    <text evidence="5">Belongs to the type-I 3-dehydroquinase family.</text>
</comment>
<keyword evidence="2 5" id="KW-0057">Aromatic amino acid biosynthesis</keyword>
<dbReference type="FunFam" id="3.20.20.70:FF:000047">
    <property type="entry name" value="3-dehydroquinate dehydratase"/>
    <property type="match status" value="1"/>
</dbReference>
<feature type="active site" description="Proton donor/acceptor" evidence="5">
    <location>
        <position position="143"/>
    </location>
</feature>
<dbReference type="Gene3D" id="3.20.20.70">
    <property type="entry name" value="Aldolase class I"/>
    <property type="match status" value="1"/>
</dbReference>
<dbReference type="NCBIfam" id="TIGR01093">
    <property type="entry name" value="aroD"/>
    <property type="match status" value="1"/>
</dbReference>
<dbReference type="EC" id="4.2.1.10" evidence="5"/>
<feature type="binding site" evidence="5">
    <location>
        <position position="83"/>
    </location>
    <ligand>
        <name>3-dehydroquinate</name>
        <dbReference type="ChEBI" id="CHEBI:32364"/>
    </ligand>
</feature>
<evidence type="ECO:0000256" key="5">
    <source>
        <dbReference type="HAMAP-Rule" id="MF_00214"/>
    </source>
</evidence>
<dbReference type="UniPathway" id="UPA00053">
    <property type="reaction ID" value="UER00086"/>
</dbReference>
<feature type="binding site" evidence="5">
    <location>
        <begin position="47"/>
        <end position="49"/>
    </location>
    <ligand>
        <name>3-dehydroquinate</name>
        <dbReference type="ChEBI" id="CHEBI:32364"/>
    </ligand>
</feature>
<organism evidence="6">
    <name type="scientific">Blautia glucerasea</name>
    <dbReference type="NCBI Taxonomy" id="536633"/>
    <lineage>
        <taxon>Bacteria</taxon>
        <taxon>Bacillati</taxon>
        <taxon>Bacillota</taxon>
        <taxon>Clostridia</taxon>
        <taxon>Lachnospirales</taxon>
        <taxon>Lachnospiraceae</taxon>
        <taxon>Blautia</taxon>
    </lineage>
</organism>
<comment type="function">
    <text evidence="5">Involved in the third step of the chorismate pathway, which leads to the biosynthesis of aromatic amino acids. Catalyzes the cis-dehydration of 3-dehydroquinate (DHQ) and introduces the first double bond of the aromatic ring to yield 3-dehydroshikimate.</text>
</comment>
<dbReference type="GO" id="GO:0009423">
    <property type="term" value="P:chorismate biosynthetic process"/>
    <property type="evidence" value="ECO:0007669"/>
    <property type="project" value="UniProtKB-UniRule"/>
</dbReference>
<comment type="catalytic activity">
    <reaction evidence="1 5">
        <text>3-dehydroquinate = 3-dehydroshikimate + H2O</text>
        <dbReference type="Rhea" id="RHEA:21096"/>
        <dbReference type="ChEBI" id="CHEBI:15377"/>
        <dbReference type="ChEBI" id="CHEBI:16630"/>
        <dbReference type="ChEBI" id="CHEBI:32364"/>
        <dbReference type="EC" id="4.2.1.10"/>
    </reaction>
</comment>
<dbReference type="CDD" id="cd00502">
    <property type="entry name" value="DHQase_I"/>
    <property type="match status" value="1"/>
</dbReference>
<feature type="binding site" evidence="5">
    <location>
        <position position="213"/>
    </location>
    <ligand>
        <name>3-dehydroquinate</name>
        <dbReference type="ChEBI" id="CHEBI:32364"/>
    </ligand>
</feature>
<protein>
    <recommendedName>
        <fullName evidence="5">3-dehydroquinate dehydratase</fullName>
        <shortName evidence="5">3-dehydroquinase</shortName>
        <ecNumber evidence="5">4.2.1.10</ecNumber>
    </recommendedName>
    <alternativeName>
        <fullName evidence="5">Type I DHQase</fullName>
    </alternativeName>
    <alternativeName>
        <fullName evidence="5">Type I dehydroquinase</fullName>
        <shortName evidence="5">DHQ1</shortName>
    </alternativeName>
</protein>
<accession>A0A6N2VBB8</accession>
<comment type="caution">
    <text evidence="5">Lacks conserved residue(s) required for the propagation of feature annotation.</text>
</comment>
<dbReference type="GO" id="GO:0046279">
    <property type="term" value="P:3,4-dihydroxybenzoate biosynthetic process"/>
    <property type="evidence" value="ECO:0007669"/>
    <property type="project" value="TreeGrafter"/>
</dbReference>
<evidence type="ECO:0000313" key="6">
    <source>
        <dbReference type="EMBL" id="VYT27905.1"/>
    </source>
</evidence>
<comment type="subunit">
    <text evidence="5">Homodimer.</text>
</comment>
<dbReference type="GO" id="GO:0009073">
    <property type="term" value="P:aromatic amino acid family biosynthetic process"/>
    <property type="evidence" value="ECO:0007669"/>
    <property type="project" value="UniProtKB-KW"/>
</dbReference>
<dbReference type="SUPFAM" id="SSF51569">
    <property type="entry name" value="Aldolase"/>
    <property type="match status" value="1"/>
</dbReference>
<proteinExistence type="inferred from homology"/>
<dbReference type="GO" id="GO:0003855">
    <property type="term" value="F:3-dehydroquinate dehydratase activity"/>
    <property type="evidence" value="ECO:0007669"/>
    <property type="project" value="UniProtKB-UniRule"/>
</dbReference>
<feature type="active site" description="Schiff-base intermediate with substrate" evidence="5">
    <location>
        <position position="170"/>
    </location>
</feature>
<sequence>MSKPVKVNHVVIGEGLPKICVPVMGKDRKALKEEAEKARDAMPELVEWRADFFEELEKEEELMKALKGIKGILGEIPLIFTIRTRSEGGQAELSKEEYEKCLFKAAESGWAELVDVEVFETECGEKLIEALHKTGVKVIASTHNFEKTEDMETLKRRFLDMDATGADILKMAVMPKAFEDVASLMQTTHEITEEYTEKPVISMAMGNLGSISRIAGENFGSSVTFACVGAASAPGQFHIDELRMMMAALHKKNTEEE</sequence>
<dbReference type="GO" id="GO:0008652">
    <property type="term" value="P:amino acid biosynthetic process"/>
    <property type="evidence" value="ECO:0007669"/>
    <property type="project" value="UniProtKB-KW"/>
</dbReference>